<feature type="region of interest" description="Disordered" evidence="3">
    <location>
        <begin position="104"/>
        <end position="146"/>
    </location>
</feature>
<feature type="compositionally biased region" description="Pro residues" evidence="3">
    <location>
        <begin position="1"/>
        <end position="22"/>
    </location>
</feature>
<keyword evidence="6" id="KW-1185">Reference proteome</keyword>
<dbReference type="InterPro" id="IPR000504">
    <property type="entry name" value="RRM_dom"/>
</dbReference>
<evidence type="ECO:0000259" key="4">
    <source>
        <dbReference type="PROSITE" id="PS50102"/>
    </source>
</evidence>
<feature type="compositionally biased region" description="Basic and acidic residues" evidence="3">
    <location>
        <begin position="106"/>
        <end position="119"/>
    </location>
</feature>
<keyword evidence="1 2" id="KW-0694">RNA-binding</keyword>
<proteinExistence type="predicted"/>
<dbReference type="InterPro" id="IPR035979">
    <property type="entry name" value="RBD_domain_sf"/>
</dbReference>
<reference evidence="5" key="1">
    <citation type="submission" date="2023-03" db="EMBL/GenBank/DDBJ databases">
        <title>Mating type loci evolution in Malassezia.</title>
        <authorList>
            <person name="Coelho M.A."/>
        </authorList>
    </citation>
    <scope>NUCLEOTIDE SEQUENCE</scope>
    <source>
        <strain evidence="5">CBS 7876</strain>
    </source>
</reference>
<dbReference type="SUPFAM" id="SSF54928">
    <property type="entry name" value="RNA-binding domain, RBD"/>
    <property type="match status" value="1"/>
</dbReference>
<protein>
    <recommendedName>
        <fullName evidence="4">RRM domain-containing protein</fullName>
    </recommendedName>
</protein>
<accession>A0AAF0DZE3</accession>
<dbReference type="Proteomes" id="UP001214603">
    <property type="component" value="Chromosome 4"/>
</dbReference>
<evidence type="ECO:0000256" key="1">
    <source>
        <dbReference type="ARBA" id="ARBA00022884"/>
    </source>
</evidence>
<dbReference type="Pfam" id="PF00076">
    <property type="entry name" value="RRM_1"/>
    <property type="match status" value="1"/>
</dbReference>
<dbReference type="GO" id="GO:0003723">
    <property type="term" value="F:RNA binding"/>
    <property type="evidence" value="ECO:0007669"/>
    <property type="project" value="UniProtKB-UniRule"/>
</dbReference>
<dbReference type="GO" id="GO:0005654">
    <property type="term" value="C:nucleoplasm"/>
    <property type="evidence" value="ECO:0007669"/>
    <property type="project" value="TreeGrafter"/>
</dbReference>
<dbReference type="PROSITE" id="PS50102">
    <property type="entry name" value="RRM"/>
    <property type="match status" value="1"/>
</dbReference>
<dbReference type="Gene3D" id="3.30.70.330">
    <property type="match status" value="1"/>
</dbReference>
<dbReference type="GO" id="GO:0000398">
    <property type="term" value="P:mRNA splicing, via spliceosome"/>
    <property type="evidence" value="ECO:0007669"/>
    <property type="project" value="TreeGrafter"/>
</dbReference>
<feature type="region of interest" description="Disordered" evidence="3">
    <location>
        <begin position="1"/>
        <end position="27"/>
    </location>
</feature>
<feature type="domain" description="RRM" evidence="4">
    <location>
        <begin position="27"/>
        <end position="101"/>
    </location>
</feature>
<sequence>MDASEPPAPSSPAAAPRPPPPPRDARPNVYLYGLTDKVDDRHLDDIFGHYGRITRLRVRRDTLRRSAILEYECFEDAEKAVEHMDHGQIDGVYIRATLQEDAALAGDRRVPSPRREPSPRHAWGRGADTEPRAPRAWGTPRDDAPP</sequence>
<organism evidence="5 6">
    <name type="scientific">Malassezia obtusa</name>
    <dbReference type="NCBI Taxonomy" id="76774"/>
    <lineage>
        <taxon>Eukaryota</taxon>
        <taxon>Fungi</taxon>
        <taxon>Dikarya</taxon>
        <taxon>Basidiomycota</taxon>
        <taxon>Ustilaginomycotina</taxon>
        <taxon>Malasseziomycetes</taxon>
        <taxon>Malasseziales</taxon>
        <taxon>Malasseziaceae</taxon>
        <taxon>Malassezia</taxon>
    </lineage>
</organism>
<dbReference type="InterPro" id="IPR012677">
    <property type="entry name" value="Nucleotide-bd_a/b_plait_sf"/>
</dbReference>
<evidence type="ECO:0000313" key="6">
    <source>
        <dbReference type="Proteomes" id="UP001214603"/>
    </source>
</evidence>
<gene>
    <name evidence="5" type="ORF">MOBT1_002117</name>
</gene>
<dbReference type="GO" id="GO:0005737">
    <property type="term" value="C:cytoplasm"/>
    <property type="evidence" value="ECO:0007669"/>
    <property type="project" value="TreeGrafter"/>
</dbReference>
<dbReference type="SMART" id="SM00360">
    <property type="entry name" value="RRM"/>
    <property type="match status" value="1"/>
</dbReference>
<evidence type="ECO:0000256" key="2">
    <source>
        <dbReference type="PROSITE-ProRule" id="PRU00176"/>
    </source>
</evidence>
<dbReference type="PANTHER" id="PTHR15481:SF0">
    <property type="entry name" value="LD23870P-RELATED"/>
    <property type="match status" value="1"/>
</dbReference>
<dbReference type="PANTHER" id="PTHR15481">
    <property type="entry name" value="RIBONUCLEIC ACID BINDING PROTEIN S1"/>
    <property type="match status" value="1"/>
</dbReference>
<dbReference type="EMBL" id="CP119937">
    <property type="protein sequence ID" value="WFD03428.1"/>
    <property type="molecule type" value="Genomic_DNA"/>
</dbReference>
<dbReference type="AlphaFoldDB" id="A0AAF0DZE3"/>
<evidence type="ECO:0000313" key="5">
    <source>
        <dbReference type="EMBL" id="WFD03428.1"/>
    </source>
</evidence>
<evidence type="ECO:0000256" key="3">
    <source>
        <dbReference type="SAM" id="MobiDB-lite"/>
    </source>
</evidence>
<dbReference type="GO" id="GO:0061574">
    <property type="term" value="C:ASAP complex"/>
    <property type="evidence" value="ECO:0007669"/>
    <property type="project" value="TreeGrafter"/>
</dbReference>
<name>A0AAF0DZE3_9BASI</name>